<accession>A0A1Y4I9Z4</accession>
<dbReference type="Proteomes" id="UP000195950">
    <property type="component" value="Unassembled WGS sequence"/>
</dbReference>
<evidence type="ECO:0000313" key="1">
    <source>
        <dbReference type="EMBL" id="OUP17115.1"/>
    </source>
</evidence>
<gene>
    <name evidence="1" type="ORF">B5F32_14020</name>
</gene>
<dbReference type="RefSeq" id="WP_057326720.1">
    <property type="nucleotide sequence ID" value="NZ_CP132899.1"/>
</dbReference>
<dbReference type="Gene3D" id="2.60.20.10">
    <property type="entry name" value="Crystallins"/>
    <property type="match status" value="1"/>
</dbReference>
<reference evidence="2" key="1">
    <citation type="submission" date="2017-04" db="EMBL/GenBank/DDBJ databases">
        <title>Function of individual gut microbiota members based on whole genome sequencing of pure cultures obtained from chicken caecum.</title>
        <authorList>
            <person name="Medvecky M."/>
            <person name="Cejkova D."/>
            <person name="Polansky O."/>
            <person name="Karasova D."/>
            <person name="Kubasova T."/>
            <person name="Cizek A."/>
            <person name="Rychlik I."/>
        </authorList>
    </citation>
    <scope>NUCLEOTIDE SEQUENCE [LARGE SCALE GENOMIC DNA]</scope>
    <source>
        <strain evidence="2">An199</strain>
    </source>
</reference>
<sequence length="281" mass="32832">MMKKELLVSVLMMFCLLSCNNDLIDDCKENVNTSMTKSVDFVPDTMDLKFIYQNKQYMSTCLVYDDYIDVLDEEVKVVYKSIKSKPMAALMRHDGFVEYFDKEEDLLKKFGEHMKMEKAAVTKSISFSDQRGLPEDDWNNNPNRYKARAFLYDDKNFSGRRCKDIVLENPGDAVDIPNLKEYDSFNDKCSSVKVQNYNFGVYALLVVYENDTYNENDSGDSFYFYAGYMDQADREYEHANLKYIFVDAVPPLPESRIDSWNDRISSCKFYFCSPNNFPEVD</sequence>
<dbReference type="InterPro" id="IPR011024">
    <property type="entry name" value="G_crystallin-like"/>
</dbReference>
<dbReference type="SUPFAM" id="SSF49695">
    <property type="entry name" value="gamma-Crystallin-like"/>
    <property type="match status" value="1"/>
</dbReference>
<protein>
    <submittedName>
        <fullName evidence="1">Uncharacterized protein</fullName>
    </submittedName>
</protein>
<name>A0A1Y4I9Z4_PARDI</name>
<dbReference type="EMBL" id="NFJX01000013">
    <property type="protein sequence ID" value="OUP17115.1"/>
    <property type="molecule type" value="Genomic_DNA"/>
</dbReference>
<dbReference type="AlphaFoldDB" id="A0A1Y4I9Z4"/>
<evidence type="ECO:0000313" key="2">
    <source>
        <dbReference type="Proteomes" id="UP000195950"/>
    </source>
</evidence>
<comment type="caution">
    <text evidence="1">The sequence shown here is derived from an EMBL/GenBank/DDBJ whole genome shotgun (WGS) entry which is preliminary data.</text>
</comment>
<organism evidence="1 2">
    <name type="scientific">Parabacteroides distasonis</name>
    <dbReference type="NCBI Taxonomy" id="823"/>
    <lineage>
        <taxon>Bacteria</taxon>
        <taxon>Pseudomonadati</taxon>
        <taxon>Bacteroidota</taxon>
        <taxon>Bacteroidia</taxon>
        <taxon>Bacteroidales</taxon>
        <taxon>Tannerellaceae</taxon>
        <taxon>Parabacteroides</taxon>
    </lineage>
</organism>
<proteinExistence type="predicted"/>